<dbReference type="InterPro" id="IPR000683">
    <property type="entry name" value="Gfo/Idh/MocA-like_OxRdtase_N"/>
</dbReference>
<sequence length="75" mass="8154">MAKKKTKIGFIGGGGISRHHMKYMAEMDDVELAGVADVSEEALALCSEEFGLSNCFKNYEDLIKIKDIKAVTVGT</sequence>
<name>A0A383E8G6_9ZZZZ</name>
<feature type="domain" description="Gfo/Idh/MocA-like oxidoreductase N-terminal" evidence="1">
    <location>
        <begin position="7"/>
        <end position="75"/>
    </location>
</feature>
<protein>
    <recommendedName>
        <fullName evidence="1">Gfo/Idh/MocA-like oxidoreductase N-terminal domain-containing protein</fullName>
    </recommendedName>
</protein>
<dbReference type="SUPFAM" id="SSF51735">
    <property type="entry name" value="NAD(P)-binding Rossmann-fold domains"/>
    <property type="match status" value="1"/>
</dbReference>
<dbReference type="Pfam" id="PF01408">
    <property type="entry name" value="GFO_IDH_MocA"/>
    <property type="match status" value="1"/>
</dbReference>
<dbReference type="Gene3D" id="3.40.50.720">
    <property type="entry name" value="NAD(P)-binding Rossmann-like Domain"/>
    <property type="match status" value="1"/>
</dbReference>
<dbReference type="InterPro" id="IPR036291">
    <property type="entry name" value="NAD(P)-bd_dom_sf"/>
</dbReference>
<reference evidence="2" key="1">
    <citation type="submission" date="2018-05" db="EMBL/GenBank/DDBJ databases">
        <authorList>
            <person name="Lanie J.A."/>
            <person name="Ng W.-L."/>
            <person name="Kazmierczak K.M."/>
            <person name="Andrzejewski T.M."/>
            <person name="Davidsen T.M."/>
            <person name="Wayne K.J."/>
            <person name="Tettelin H."/>
            <person name="Glass J.I."/>
            <person name="Rusch D."/>
            <person name="Podicherti R."/>
            <person name="Tsui H.-C.T."/>
            <person name="Winkler M.E."/>
        </authorList>
    </citation>
    <scope>NUCLEOTIDE SEQUENCE</scope>
</reference>
<proteinExistence type="predicted"/>
<evidence type="ECO:0000313" key="2">
    <source>
        <dbReference type="EMBL" id="SVE52919.1"/>
    </source>
</evidence>
<gene>
    <name evidence="2" type="ORF">METZ01_LOCUS505773</name>
</gene>
<feature type="non-terminal residue" evidence="2">
    <location>
        <position position="75"/>
    </location>
</feature>
<dbReference type="AlphaFoldDB" id="A0A383E8G6"/>
<dbReference type="EMBL" id="UINC01223638">
    <property type="protein sequence ID" value="SVE52919.1"/>
    <property type="molecule type" value="Genomic_DNA"/>
</dbReference>
<evidence type="ECO:0000259" key="1">
    <source>
        <dbReference type="Pfam" id="PF01408"/>
    </source>
</evidence>
<organism evidence="2">
    <name type="scientific">marine metagenome</name>
    <dbReference type="NCBI Taxonomy" id="408172"/>
    <lineage>
        <taxon>unclassified sequences</taxon>
        <taxon>metagenomes</taxon>
        <taxon>ecological metagenomes</taxon>
    </lineage>
</organism>
<dbReference type="GO" id="GO:0000166">
    <property type="term" value="F:nucleotide binding"/>
    <property type="evidence" value="ECO:0007669"/>
    <property type="project" value="InterPro"/>
</dbReference>
<accession>A0A383E8G6</accession>